<comment type="caution">
    <text evidence="1">The sequence shown here is derived from an EMBL/GenBank/DDBJ whole genome shotgun (WGS) entry which is preliminary data.</text>
</comment>
<proteinExistence type="predicted"/>
<dbReference type="EMBL" id="JAOPGA020001386">
    <property type="protein sequence ID" value="KAL0487920.1"/>
    <property type="molecule type" value="Genomic_DNA"/>
</dbReference>
<dbReference type="Gene3D" id="3.40.50.620">
    <property type="entry name" value="HUPs"/>
    <property type="match status" value="1"/>
</dbReference>
<dbReference type="InterPro" id="IPR014729">
    <property type="entry name" value="Rossmann-like_a/b/a_fold"/>
</dbReference>
<sequence length="438" mass="48953">MNQTITNIIQHIHQNGKRKLVLFCTGAGSTCSSWLLSVSGASRTILESTVPYSYKATEHILGSLPKNFVSTETAIGLAKKAYDRAIYLNFQTALNPSNESIVGTFVERAQEVIGVGCTAAIVTDRDRKGKNHAYVGVYSNSGCSTFELVMNKGFRSRQEEENMVSSLILKAIAQSVVEVGSPILTEYEEHFKSLLVEEESVVTHIHEEPGANIQTFFSQPTKTSALYYNLNGKVVELGDEVNVLFERSRSQDANDDFVRLVYSGSFNPAHDAHFLLMKTAAKIIEERYNKKVACLYDLGIKNADKGDLDIDVVKSQRLSSFPNLDEVSVLLTRVPLFLNKAKLFPSAWFVVGIDTVVRLVDKKYYNNSESDLIDALATFLSLRTKFVVGGRVVDQKFQTLSDVKHMIPRGFENLFIEVTEDEFRLDLSSTEIRNKRSI</sequence>
<evidence type="ECO:0008006" key="3">
    <source>
        <dbReference type="Google" id="ProtNLM"/>
    </source>
</evidence>
<gene>
    <name evidence="1" type="ORF">AKO1_015190</name>
</gene>
<dbReference type="SUPFAM" id="SSF52374">
    <property type="entry name" value="Nucleotidylyl transferase"/>
    <property type="match status" value="1"/>
</dbReference>
<dbReference type="GO" id="GO:0000309">
    <property type="term" value="F:nicotinamide-nucleotide adenylyltransferase activity"/>
    <property type="evidence" value="ECO:0007669"/>
    <property type="project" value="TreeGrafter"/>
</dbReference>
<dbReference type="Gene3D" id="3.90.950.20">
    <property type="entry name" value="CinA-like"/>
    <property type="match status" value="1"/>
</dbReference>
<dbReference type="GO" id="GO:0005634">
    <property type="term" value="C:nucleus"/>
    <property type="evidence" value="ECO:0007669"/>
    <property type="project" value="TreeGrafter"/>
</dbReference>
<dbReference type="InterPro" id="IPR036653">
    <property type="entry name" value="CinA-like_C"/>
</dbReference>
<keyword evidence="2" id="KW-1185">Reference proteome</keyword>
<protein>
    <recommendedName>
        <fullName evidence="3">Cytidyltransferase-like domain-containing protein</fullName>
    </recommendedName>
</protein>
<accession>A0AAW2ZGI3</accession>
<organism evidence="1 2">
    <name type="scientific">Acrasis kona</name>
    <dbReference type="NCBI Taxonomy" id="1008807"/>
    <lineage>
        <taxon>Eukaryota</taxon>
        <taxon>Discoba</taxon>
        <taxon>Heterolobosea</taxon>
        <taxon>Tetramitia</taxon>
        <taxon>Eutetramitia</taxon>
        <taxon>Acrasidae</taxon>
        <taxon>Acrasis</taxon>
    </lineage>
</organism>
<dbReference type="GO" id="GO:0016887">
    <property type="term" value="F:ATP hydrolysis activity"/>
    <property type="evidence" value="ECO:0007669"/>
    <property type="project" value="TreeGrafter"/>
</dbReference>
<evidence type="ECO:0000313" key="1">
    <source>
        <dbReference type="EMBL" id="KAL0487920.1"/>
    </source>
</evidence>
<dbReference type="AlphaFoldDB" id="A0AAW2ZGI3"/>
<reference evidence="1 2" key="1">
    <citation type="submission" date="2024-03" db="EMBL/GenBank/DDBJ databases">
        <title>The Acrasis kona genome and developmental transcriptomes reveal deep origins of eukaryotic multicellular pathways.</title>
        <authorList>
            <person name="Sheikh S."/>
            <person name="Fu C.-J."/>
            <person name="Brown M.W."/>
            <person name="Baldauf S.L."/>
        </authorList>
    </citation>
    <scope>NUCLEOTIDE SEQUENCE [LARGE SCALE GENOMIC DNA]</scope>
    <source>
        <strain evidence="1 2">ATCC MYA-3509</strain>
    </source>
</reference>
<dbReference type="GO" id="GO:0005737">
    <property type="term" value="C:cytoplasm"/>
    <property type="evidence" value="ECO:0007669"/>
    <property type="project" value="TreeGrafter"/>
</dbReference>
<dbReference type="PANTHER" id="PTHR31285:SF0">
    <property type="entry name" value="NICOTINAMIDE MONONUCLEOTIDE ADENYLYLTRANSFERASE"/>
    <property type="match status" value="1"/>
</dbReference>
<name>A0AAW2ZGI3_9EUKA</name>
<evidence type="ECO:0000313" key="2">
    <source>
        <dbReference type="Proteomes" id="UP001431209"/>
    </source>
</evidence>
<dbReference type="Proteomes" id="UP001431209">
    <property type="component" value="Unassembled WGS sequence"/>
</dbReference>
<dbReference type="PANTHER" id="PTHR31285">
    <property type="entry name" value="NICOTINAMIDE MONONUCLEOTIDE ADENYLYLTRANSFERASE"/>
    <property type="match status" value="1"/>
</dbReference>